<dbReference type="InterPro" id="IPR048482">
    <property type="entry name" value="GH141_ins"/>
</dbReference>
<evidence type="ECO:0000313" key="3">
    <source>
        <dbReference type="Proteomes" id="UP000199438"/>
    </source>
</evidence>
<accession>A0A1I1JK93</accession>
<sequence length="626" mass="70793">MFSKYALIILCILMLISGFSINAREIYVSSSGNDSNSGKNGSPLATVSAALRKARELRRLNKLEKDENIEIIVEKGIYRLYEPILIRHEDSGTENSATIIRAADTSKPILSGGVEIKEWNKAHISDLKISSEIANKLWVADLSTFGGNTVEFRQMWVDGKKAKRATNLGEQELDRILSADTKNEIMWIPTPEWDFENPEDLEFVIHQWWAIANLRVKSMENHGDSTAVKFHQPESEIEFEHPWPAPFIDSKNEYNGNSAFYLTGASELLSDPGEWYLDKRNQKIYYYPKPGEDPNDAEIVVPVLESLVRVEGTLDNPVTNIRFENISFQHTTWMRPSKKGHVPLQAGWSIVDAYKLQEPGTPDKASLENQAWIERQPAAFKVSNAKNIQVRSCDFQHMAATGLDYVTGVSESEVIGNVFKDIGGTAIQAAFFGSPAFEAHLPYHPDDDRKIVHNLKIQNNYIEDVTNEDWGCVGISVGVAHDINISHNEVYDVNYSGICVGWSWTKTITIARNNTIHANRIHHFAKQMYDVGGIYTLSAQPNTEISENAIYDLVEAPYAHMPHHHQYIYYDEGSSYIRAVNNWTERDKFFENSPGPGNLWENNGPDVSEEIKEKAGLQPEFQNIKN</sequence>
<evidence type="ECO:0000313" key="2">
    <source>
        <dbReference type="EMBL" id="SFC45870.1"/>
    </source>
</evidence>
<evidence type="ECO:0000259" key="1">
    <source>
        <dbReference type="Pfam" id="PF21231"/>
    </source>
</evidence>
<dbReference type="RefSeq" id="WP_217643057.1">
    <property type="nucleotide sequence ID" value="NZ_FOKV01000004.1"/>
</dbReference>
<feature type="domain" description="GH141-like insertion" evidence="1">
    <location>
        <begin position="136"/>
        <end position="289"/>
    </location>
</feature>
<dbReference type="Proteomes" id="UP000199438">
    <property type="component" value="Unassembled WGS sequence"/>
</dbReference>
<dbReference type="PANTHER" id="PTHR36453:SF1">
    <property type="entry name" value="RIGHT HANDED BETA HELIX DOMAIN-CONTAINING PROTEIN"/>
    <property type="match status" value="1"/>
</dbReference>
<dbReference type="Gene3D" id="2.160.20.10">
    <property type="entry name" value="Single-stranded right-handed beta-helix, Pectin lyase-like"/>
    <property type="match status" value="2"/>
</dbReference>
<proteinExistence type="predicted"/>
<dbReference type="InterPro" id="IPR006626">
    <property type="entry name" value="PbH1"/>
</dbReference>
<dbReference type="SMART" id="SM00710">
    <property type="entry name" value="PbH1"/>
    <property type="match status" value="5"/>
</dbReference>
<dbReference type="InterPro" id="IPR012334">
    <property type="entry name" value="Pectin_lyas_fold"/>
</dbReference>
<dbReference type="SUPFAM" id="SSF51126">
    <property type="entry name" value="Pectin lyase-like"/>
    <property type="match status" value="1"/>
</dbReference>
<name>A0A1I1JK93_9FLAO</name>
<dbReference type="AlphaFoldDB" id="A0A1I1JK93"/>
<protein>
    <submittedName>
        <fullName evidence="2">Right handed beta helix region</fullName>
    </submittedName>
</protein>
<dbReference type="InterPro" id="IPR011050">
    <property type="entry name" value="Pectin_lyase_fold/virulence"/>
</dbReference>
<gene>
    <name evidence="2" type="ORF">SAMN04487907_104245</name>
</gene>
<organism evidence="2 3">
    <name type="scientific">Zunongwangia mangrovi</name>
    <dbReference type="NCBI Taxonomy" id="1334022"/>
    <lineage>
        <taxon>Bacteria</taxon>
        <taxon>Pseudomonadati</taxon>
        <taxon>Bacteroidota</taxon>
        <taxon>Flavobacteriia</taxon>
        <taxon>Flavobacteriales</taxon>
        <taxon>Flavobacteriaceae</taxon>
        <taxon>Zunongwangia</taxon>
    </lineage>
</organism>
<dbReference type="STRING" id="1334022.SAMN04487907_104245"/>
<dbReference type="Pfam" id="PF21231">
    <property type="entry name" value="GH141_M"/>
    <property type="match status" value="1"/>
</dbReference>
<reference evidence="3" key="1">
    <citation type="submission" date="2016-10" db="EMBL/GenBank/DDBJ databases">
        <authorList>
            <person name="Varghese N."/>
            <person name="Submissions S."/>
        </authorList>
    </citation>
    <scope>NUCLEOTIDE SEQUENCE [LARGE SCALE GENOMIC DNA]</scope>
    <source>
        <strain evidence="3">DSM 24499</strain>
    </source>
</reference>
<keyword evidence="3" id="KW-1185">Reference proteome</keyword>
<dbReference type="EMBL" id="FOKV01000004">
    <property type="protein sequence ID" value="SFC45870.1"/>
    <property type="molecule type" value="Genomic_DNA"/>
</dbReference>
<dbReference type="PANTHER" id="PTHR36453">
    <property type="entry name" value="SECRETED PROTEIN-RELATED"/>
    <property type="match status" value="1"/>
</dbReference>